<organism evidence="1">
    <name type="scientific">Arundo donax</name>
    <name type="common">Giant reed</name>
    <name type="synonym">Donax arundinaceus</name>
    <dbReference type="NCBI Taxonomy" id="35708"/>
    <lineage>
        <taxon>Eukaryota</taxon>
        <taxon>Viridiplantae</taxon>
        <taxon>Streptophyta</taxon>
        <taxon>Embryophyta</taxon>
        <taxon>Tracheophyta</taxon>
        <taxon>Spermatophyta</taxon>
        <taxon>Magnoliopsida</taxon>
        <taxon>Liliopsida</taxon>
        <taxon>Poales</taxon>
        <taxon>Poaceae</taxon>
        <taxon>PACMAD clade</taxon>
        <taxon>Arundinoideae</taxon>
        <taxon>Arundineae</taxon>
        <taxon>Arundo</taxon>
    </lineage>
</organism>
<proteinExistence type="predicted"/>
<reference evidence="1" key="2">
    <citation type="journal article" date="2015" name="Data Brief">
        <title>Shoot transcriptome of the giant reed, Arundo donax.</title>
        <authorList>
            <person name="Barrero R.A."/>
            <person name="Guerrero F.D."/>
            <person name="Moolhuijzen P."/>
            <person name="Goolsby J.A."/>
            <person name="Tidwell J."/>
            <person name="Bellgard S.E."/>
            <person name="Bellgard M.I."/>
        </authorList>
    </citation>
    <scope>NUCLEOTIDE SEQUENCE</scope>
    <source>
        <tissue evidence="1">Shoot tissue taken approximately 20 cm above the soil surface</tissue>
    </source>
</reference>
<sequence>MAVVPFTFFFLERSYPLTGSIVHVNDLDTGMEIAEFLLVYCYLCLSCNEN</sequence>
<reference evidence="1" key="1">
    <citation type="submission" date="2014-09" db="EMBL/GenBank/DDBJ databases">
        <authorList>
            <person name="Magalhaes I.L.F."/>
            <person name="Oliveira U."/>
            <person name="Santos F.R."/>
            <person name="Vidigal T.H.D.A."/>
            <person name="Brescovit A.D."/>
            <person name="Santos A.J."/>
        </authorList>
    </citation>
    <scope>NUCLEOTIDE SEQUENCE</scope>
    <source>
        <tissue evidence="1">Shoot tissue taken approximately 20 cm above the soil surface</tissue>
    </source>
</reference>
<dbReference type="EMBL" id="GBRH01265504">
    <property type="protein sequence ID" value="JAD32391.1"/>
    <property type="molecule type" value="Transcribed_RNA"/>
</dbReference>
<protein>
    <submittedName>
        <fullName evidence="1">Uncharacterized protein</fullName>
    </submittedName>
</protein>
<dbReference type="AlphaFoldDB" id="A0A0A8Z0Q8"/>
<accession>A0A0A8Z0Q8</accession>
<name>A0A0A8Z0Q8_ARUDO</name>
<evidence type="ECO:0000313" key="1">
    <source>
        <dbReference type="EMBL" id="JAD32391.1"/>
    </source>
</evidence>